<keyword evidence="1" id="KW-0479">Metal-binding</keyword>
<dbReference type="PANTHER" id="PTHR47990">
    <property type="entry name" value="2-OXOGLUTARATE (2OG) AND FE(II)-DEPENDENT OXYGENASE SUPERFAMILY PROTEIN-RELATED"/>
    <property type="match status" value="1"/>
</dbReference>
<dbReference type="Gene3D" id="2.60.120.330">
    <property type="entry name" value="B-lactam Antibiotic, Isopenicillin N Synthase, Chain"/>
    <property type="match status" value="1"/>
</dbReference>
<comment type="caution">
    <text evidence="3">The sequence shown here is derived from an EMBL/GenBank/DDBJ whole genome shotgun (WGS) entry which is preliminary data.</text>
</comment>
<dbReference type="GO" id="GO:0016491">
    <property type="term" value="F:oxidoreductase activity"/>
    <property type="evidence" value="ECO:0007669"/>
    <property type="project" value="UniProtKB-KW"/>
</dbReference>
<proteinExistence type="inferred from homology"/>
<dbReference type="SUPFAM" id="SSF51197">
    <property type="entry name" value="Clavaminate synthase-like"/>
    <property type="match status" value="1"/>
</dbReference>
<keyword evidence="4" id="KW-1185">Reference proteome</keyword>
<organism evidence="3 4">
    <name type="scientific">Gossypium anomalum</name>
    <dbReference type="NCBI Taxonomy" id="47600"/>
    <lineage>
        <taxon>Eukaryota</taxon>
        <taxon>Viridiplantae</taxon>
        <taxon>Streptophyta</taxon>
        <taxon>Embryophyta</taxon>
        <taxon>Tracheophyta</taxon>
        <taxon>Spermatophyta</taxon>
        <taxon>Magnoliopsida</taxon>
        <taxon>eudicotyledons</taxon>
        <taxon>Gunneridae</taxon>
        <taxon>Pentapetalae</taxon>
        <taxon>rosids</taxon>
        <taxon>malvids</taxon>
        <taxon>Malvales</taxon>
        <taxon>Malvaceae</taxon>
        <taxon>Malvoideae</taxon>
        <taxon>Gossypium</taxon>
    </lineage>
</organism>
<dbReference type="GO" id="GO:0046872">
    <property type="term" value="F:metal ion binding"/>
    <property type="evidence" value="ECO:0007669"/>
    <property type="project" value="UniProtKB-KW"/>
</dbReference>
<keyword evidence="1" id="KW-0560">Oxidoreductase</keyword>
<protein>
    <recommendedName>
        <fullName evidence="2">Fe2OG dioxygenase domain-containing protein</fullName>
    </recommendedName>
</protein>
<dbReference type="OrthoDB" id="288590at2759"/>
<dbReference type="AlphaFoldDB" id="A0A8J6D4Z6"/>
<name>A0A8J6D4Z6_9ROSI</name>
<dbReference type="InterPro" id="IPR027443">
    <property type="entry name" value="IPNS-like_sf"/>
</dbReference>
<dbReference type="InterPro" id="IPR050231">
    <property type="entry name" value="Iron_ascorbate_oxido_reductase"/>
</dbReference>
<sequence length="402" mass="45364">MHLTSRKYIFISIAMTNSDPPLLNHYGALFSSHSPQVDDTKNRLVIEECQLPLIDLSCLSNHDETVRRAVLQPYVGIIRMGIFPSLFKIPFERKASCGLLNNSYRWGSPRATCPKQFSWSEAFHIPLTKVSDEACYGEFISLRAVMIEFAAAMSKLAGLLGSVLTANLGHGKEVIKNLCDEGTCFLRLNHYPACPISPEILGLVRHTDNQVGGLQLMKDSKWVTVKPNRDALIVNIGDLFQVKETKAEISHVSGINFSFTLSNSHLKFYRHGAMVFTKAWSISDERYSIAYFLCPSTILRLGASKNLQSTEIYFQGYRDQVQEDVRKLATRLAFHGFLVSGRGFIDRKHGVKTRWVIATYFIIIKVEEHALNGQRVNADTDEEKEEANVQAKRINEINSMID</sequence>
<evidence type="ECO:0000313" key="4">
    <source>
        <dbReference type="Proteomes" id="UP000701853"/>
    </source>
</evidence>
<evidence type="ECO:0000259" key="2">
    <source>
        <dbReference type="PROSITE" id="PS51471"/>
    </source>
</evidence>
<gene>
    <name evidence="3" type="ORF">CXB51_005159</name>
</gene>
<comment type="similarity">
    <text evidence="1">Belongs to the iron/ascorbate-dependent oxidoreductase family.</text>
</comment>
<feature type="domain" description="Fe2OG dioxygenase" evidence="2">
    <location>
        <begin position="182"/>
        <end position="295"/>
    </location>
</feature>
<reference evidence="3 4" key="1">
    <citation type="journal article" date="2021" name="bioRxiv">
        <title>The Gossypium anomalum genome as a resource for cotton improvement and evolutionary analysis of hybrid incompatibility.</title>
        <authorList>
            <person name="Grover C.E."/>
            <person name="Yuan D."/>
            <person name="Arick M.A."/>
            <person name="Miller E.R."/>
            <person name="Hu G."/>
            <person name="Peterson D.G."/>
            <person name="Wendel J.F."/>
            <person name="Udall J.A."/>
        </authorList>
    </citation>
    <scope>NUCLEOTIDE SEQUENCE [LARGE SCALE GENOMIC DNA]</scope>
    <source>
        <strain evidence="3">JFW-Udall</strain>
        <tissue evidence="3">Leaf</tissue>
    </source>
</reference>
<dbReference type="EMBL" id="JAHUZN010000003">
    <property type="protein sequence ID" value="KAG8498757.1"/>
    <property type="molecule type" value="Genomic_DNA"/>
</dbReference>
<evidence type="ECO:0000313" key="3">
    <source>
        <dbReference type="EMBL" id="KAG8498757.1"/>
    </source>
</evidence>
<evidence type="ECO:0000256" key="1">
    <source>
        <dbReference type="RuleBase" id="RU003682"/>
    </source>
</evidence>
<keyword evidence="1" id="KW-0408">Iron</keyword>
<dbReference type="PROSITE" id="PS51471">
    <property type="entry name" value="FE2OG_OXY"/>
    <property type="match status" value="1"/>
</dbReference>
<dbReference type="Proteomes" id="UP000701853">
    <property type="component" value="Chromosome 3"/>
</dbReference>
<dbReference type="Pfam" id="PF03171">
    <property type="entry name" value="2OG-FeII_Oxy"/>
    <property type="match status" value="1"/>
</dbReference>
<accession>A0A8J6D4Z6</accession>
<dbReference type="InterPro" id="IPR044861">
    <property type="entry name" value="IPNS-like_FE2OG_OXY"/>
</dbReference>
<dbReference type="InterPro" id="IPR005123">
    <property type="entry name" value="Oxoglu/Fe-dep_dioxygenase_dom"/>
</dbReference>